<protein>
    <submittedName>
        <fullName evidence="1">Uncharacterized protein</fullName>
    </submittedName>
</protein>
<dbReference type="EMBL" id="JBAKIA010000014">
    <property type="protein sequence ID" value="MEJ8476032.1"/>
    <property type="molecule type" value="Genomic_DNA"/>
</dbReference>
<dbReference type="Proteomes" id="UP001385499">
    <property type="component" value="Unassembled WGS sequence"/>
</dbReference>
<gene>
    <name evidence="1" type="ORF">V6575_18215</name>
</gene>
<evidence type="ECO:0000313" key="2">
    <source>
        <dbReference type="Proteomes" id="UP001385499"/>
    </source>
</evidence>
<proteinExistence type="predicted"/>
<comment type="caution">
    <text evidence="1">The sequence shown here is derived from an EMBL/GenBank/DDBJ whole genome shotgun (WGS) entry which is preliminary data.</text>
</comment>
<organism evidence="1 2">
    <name type="scientific">Roseibium algae</name>
    <dbReference type="NCBI Taxonomy" id="3123038"/>
    <lineage>
        <taxon>Bacteria</taxon>
        <taxon>Pseudomonadati</taxon>
        <taxon>Pseudomonadota</taxon>
        <taxon>Alphaproteobacteria</taxon>
        <taxon>Hyphomicrobiales</taxon>
        <taxon>Stappiaceae</taxon>
        <taxon>Roseibium</taxon>
    </lineage>
</organism>
<dbReference type="RefSeq" id="WP_340276354.1">
    <property type="nucleotide sequence ID" value="NZ_JBAKIA010000014.1"/>
</dbReference>
<reference evidence="1 2" key="1">
    <citation type="submission" date="2024-02" db="EMBL/GenBank/DDBJ databases">
        <title>Roseibium algae sp. nov., isolated from marine alga (Grateloupia sp.), showing potential in myo-inositol conversion.</title>
        <authorList>
            <person name="Wang Y."/>
        </authorList>
    </citation>
    <scope>NUCLEOTIDE SEQUENCE [LARGE SCALE GENOMIC DNA]</scope>
    <source>
        <strain evidence="1 2">H3510</strain>
    </source>
</reference>
<keyword evidence="2" id="KW-1185">Reference proteome</keyword>
<evidence type="ECO:0000313" key="1">
    <source>
        <dbReference type="EMBL" id="MEJ8476032.1"/>
    </source>
</evidence>
<sequence>MNSPALLTKLPPFTLLDEPDLSFSPVDATQVDIHPLRGLANFGPYSKGSFGGYTSRIRIATVGPGSAFKRRGELMLSLRSAHRPSDQPHLSGPL</sequence>
<accession>A0ABU8TPC9</accession>
<name>A0ABU8TPC9_9HYPH</name>